<feature type="compositionally biased region" description="Basic and acidic residues" evidence="3">
    <location>
        <begin position="238"/>
        <end position="256"/>
    </location>
</feature>
<dbReference type="Gene3D" id="3.90.550.10">
    <property type="entry name" value="Spore Coat Polysaccharide Biosynthesis Protein SpsA, Chain A"/>
    <property type="match status" value="1"/>
</dbReference>
<accession>A0ABD6DRB7</accession>
<protein>
    <submittedName>
        <fullName evidence="5">Sugar phosphate nucleotidyltransferase</fullName>
    </submittedName>
</protein>
<dbReference type="RefSeq" id="WP_368407789.1">
    <property type="nucleotide sequence ID" value="NZ_JANHJR010000004.1"/>
</dbReference>
<proteinExistence type="predicted"/>
<evidence type="ECO:0000313" key="5">
    <source>
        <dbReference type="EMBL" id="MFD1647774.1"/>
    </source>
</evidence>
<dbReference type="Proteomes" id="UP001597034">
    <property type="component" value="Unassembled WGS sequence"/>
</dbReference>
<dbReference type="InterPro" id="IPR029044">
    <property type="entry name" value="Nucleotide-diphossugar_trans"/>
</dbReference>
<dbReference type="PANTHER" id="PTHR43584:SF8">
    <property type="entry name" value="N-ACETYLMURAMATE ALPHA-1-PHOSPHATE URIDYLYLTRANSFERASE"/>
    <property type="match status" value="1"/>
</dbReference>
<keyword evidence="6" id="KW-1185">Reference proteome</keyword>
<sequence length="262" mass="28052">MPAQFPILAVMEAIVLAAGRGSRLQPLTDDRPKGLVQVGGRPLLVDCLDQLLSVGVDRFVLVVGYEAGQIIDHFGDEHRGRPITYAHQSERDGVASALLAAEESVSDEEFLVMLGDNVFRANIGAVVGALEADGTDGAVLVEEVAAAEASRYGVCQLDEAGQIDSIVEKPDDPPSTLVATGLYAFTDGIFDACRRIEPSGRGEYEISDAIDEYATEHNVEAVSLAGWRVDVGYPRDRNEANRRLVGDSPTPHERAGASESFD</sequence>
<dbReference type="PANTHER" id="PTHR43584">
    <property type="entry name" value="NUCLEOTIDYL TRANSFERASE"/>
    <property type="match status" value="1"/>
</dbReference>
<dbReference type="Pfam" id="PF00483">
    <property type="entry name" value="NTP_transferase"/>
    <property type="match status" value="1"/>
</dbReference>
<comment type="caution">
    <text evidence="5">The sequence shown here is derived from an EMBL/GenBank/DDBJ whole genome shotgun (WGS) entry which is preliminary data.</text>
</comment>
<name>A0ABD6DRB7_9EURY</name>
<dbReference type="InterPro" id="IPR050065">
    <property type="entry name" value="GlmU-like"/>
</dbReference>
<dbReference type="EMBL" id="JBHUDO010000004">
    <property type="protein sequence ID" value="MFD1647774.1"/>
    <property type="molecule type" value="Genomic_DNA"/>
</dbReference>
<keyword evidence="1" id="KW-0808">Transferase</keyword>
<evidence type="ECO:0000313" key="6">
    <source>
        <dbReference type="Proteomes" id="UP001597034"/>
    </source>
</evidence>
<gene>
    <name evidence="5" type="ORF">ACFSBL_18940</name>
</gene>
<evidence type="ECO:0000256" key="2">
    <source>
        <dbReference type="ARBA" id="ARBA00022695"/>
    </source>
</evidence>
<dbReference type="CDD" id="cd04181">
    <property type="entry name" value="NTP_transferase"/>
    <property type="match status" value="1"/>
</dbReference>
<feature type="domain" description="Nucleotidyl transferase" evidence="4">
    <location>
        <begin position="13"/>
        <end position="242"/>
    </location>
</feature>
<keyword evidence="2" id="KW-0548">Nucleotidyltransferase</keyword>
<dbReference type="InterPro" id="IPR005835">
    <property type="entry name" value="NTP_transferase_dom"/>
</dbReference>
<evidence type="ECO:0000256" key="3">
    <source>
        <dbReference type="SAM" id="MobiDB-lite"/>
    </source>
</evidence>
<organism evidence="5 6">
    <name type="scientific">Haloarchaeobius litoreus</name>
    <dbReference type="NCBI Taxonomy" id="755306"/>
    <lineage>
        <taxon>Archaea</taxon>
        <taxon>Methanobacteriati</taxon>
        <taxon>Methanobacteriota</taxon>
        <taxon>Stenosarchaea group</taxon>
        <taxon>Halobacteria</taxon>
        <taxon>Halobacteriales</taxon>
        <taxon>Halorubellaceae</taxon>
        <taxon>Haloarchaeobius</taxon>
    </lineage>
</organism>
<dbReference type="SUPFAM" id="SSF53448">
    <property type="entry name" value="Nucleotide-diphospho-sugar transferases"/>
    <property type="match status" value="1"/>
</dbReference>
<evidence type="ECO:0000259" key="4">
    <source>
        <dbReference type="Pfam" id="PF00483"/>
    </source>
</evidence>
<feature type="region of interest" description="Disordered" evidence="3">
    <location>
        <begin position="238"/>
        <end position="262"/>
    </location>
</feature>
<dbReference type="AlphaFoldDB" id="A0ABD6DRB7"/>
<reference evidence="5 6" key="1">
    <citation type="journal article" date="2019" name="Int. J. Syst. Evol. Microbiol.">
        <title>The Global Catalogue of Microorganisms (GCM) 10K type strain sequencing project: providing services to taxonomists for standard genome sequencing and annotation.</title>
        <authorList>
            <consortium name="The Broad Institute Genomics Platform"/>
            <consortium name="The Broad Institute Genome Sequencing Center for Infectious Disease"/>
            <person name="Wu L."/>
            <person name="Ma J."/>
        </authorList>
    </citation>
    <scope>NUCLEOTIDE SEQUENCE [LARGE SCALE GENOMIC DNA]</scope>
    <source>
        <strain evidence="5 6">CGMCC 1.10390</strain>
    </source>
</reference>
<evidence type="ECO:0000256" key="1">
    <source>
        <dbReference type="ARBA" id="ARBA00022679"/>
    </source>
</evidence>
<dbReference type="GO" id="GO:0016779">
    <property type="term" value="F:nucleotidyltransferase activity"/>
    <property type="evidence" value="ECO:0007669"/>
    <property type="project" value="UniProtKB-KW"/>
</dbReference>